<reference evidence="2 3" key="2">
    <citation type="journal article" date="2022" name="Mol. Biol. Evol.">
        <title>Comparative Genomics Reveals Insights into the Divergent Evolution of Astigmatic Mites and Household Pest Adaptations.</title>
        <authorList>
            <person name="Xiong Q."/>
            <person name="Wan A.T."/>
            <person name="Liu X."/>
            <person name="Fung C.S."/>
            <person name="Xiao X."/>
            <person name="Malainual N."/>
            <person name="Hou J."/>
            <person name="Wang L."/>
            <person name="Wang M."/>
            <person name="Yang K.Y."/>
            <person name="Cui Y."/>
            <person name="Leung E.L."/>
            <person name="Nong W."/>
            <person name="Shin S.K."/>
            <person name="Au S.W."/>
            <person name="Jeong K.Y."/>
            <person name="Chew F.T."/>
            <person name="Hui J.H."/>
            <person name="Leung T.F."/>
            <person name="Tungtrongchitr A."/>
            <person name="Zhong N."/>
            <person name="Liu Z."/>
            <person name="Tsui S.K."/>
        </authorList>
    </citation>
    <scope>NUCLEOTIDE SEQUENCE [LARGE SCALE GENOMIC DNA]</scope>
    <source>
        <strain evidence="2">Derp</strain>
    </source>
</reference>
<evidence type="ECO:0000256" key="1">
    <source>
        <dbReference type="SAM" id="Phobius"/>
    </source>
</evidence>
<keyword evidence="1" id="KW-0812">Transmembrane</keyword>
<evidence type="ECO:0000313" key="3">
    <source>
        <dbReference type="Proteomes" id="UP000887458"/>
    </source>
</evidence>
<keyword evidence="1" id="KW-1133">Transmembrane helix</keyword>
<reference evidence="2 3" key="1">
    <citation type="journal article" date="2018" name="J. Allergy Clin. Immunol.">
        <title>High-quality assembly of Dermatophagoides pteronyssinus genome and transcriptome reveals a wide range of novel allergens.</title>
        <authorList>
            <person name="Liu X.Y."/>
            <person name="Yang K.Y."/>
            <person name="Wang M.Q."/>
            <person name="Kwok J.S."/>
            <person name="Zeng X."/>
            <person name="Yang Z."/>
            <person name="Xiao X.J."/>
            <person name="Lau C.P."/>
            <person name="Li Y."/>
            <person name="Huang Z.M."/>
            <person name="Ba J.G."/>
            <person name="Yim A.K."/>
            <person name="Ouyang C.Y."/>
            <person name="Ngai S.M."/>
            <person name="Chan T.F."/>
            <person name="Leung E.L."/>
            <person name="Liu L."/>
            <person name="Liu Z.G."/>
            <person name="Tsui S.K."/>
        </authorList>
    </citation>
    <scope>NUCLEOTIDE SEQUENCE [LARGE SCALE GENOMIC DNA]</scope>
    <source>
        <strain evidence="2">Derp</strain>
    </source>
</reference>
<evidence type="ECO:0000313" key="2">
    <source>
        <dbReference type="EMBL" id="KAH9419038.1"/>
    </source>
</evidence>
<name>A0ABQ8J8Z1_DERPT</name>
<evidence type="ECO:0008006" key="4">
    <source>
        <dbReference type="Google" id="ProtNLM"/>
    </source>
</evidence>
<keyword evidence="1" id="KW-0472">Membrane</keyword>
<keyword evidence="3" id="KW-1185">Reference proteome</keyword>
<dbReference type="EMBL" id="NJHN03000061">
    <property type="protein sequence ID" value="KAH9419038.1"/>
    <property type="molecule type" value="Genomic_DNA"/>
</dbReference>
<dbReference type="Proteomes" id="UP000887458">
    <property type="component" value="Unassembled WGS sequence"/>
</dbReference>
<gene>
    <name evidence="2" type="ORF">DERP_011133</name>
</gene>
<accession>A0ABQ8J8Z1</accession>
<sequence length="112" mass="13064">MKLQPVIRCPVLLSTVILISWIMLIGQIVDGCPPPMTKIVYKKVPYTIIQKVPYIKEVIKEVKVPVYIHKQHHDDHHDDEHGGKHGHHTIMAQKKIKFHPNDHHHHDTFGHF</sequence>
<comment type="caution">
    <text evidence="2">The sequence shown here is derived from an EMBL/GenBank/DDBJ whole genome shotgun (WGS) entry which is preliminary data.</text>
</comment>
<protein>
    <recommendedName>
        <fullName evidence="4">Histidine-rich glycoprotein-like</fullName>
    </recommendedName>
</protein>
<proteinExistence type="predicted"/>
<feature type="transmembrane region" description="Helical" evidence="1">
    <location>
        <begin position="12"/>
        <end position="29"/>
    </location>
</feature>
<organism evidence="2 3">
    <name type="scientific">Dermatophagoides pteronyssinus</name>
    <name type="common">European house dust mite</name>
    <dbReference type="NCBI Taxonomy" id="6956"/>
    <lineage>
        <taxon>Eukaryota</taxon>
        <taxon>Metazoa</taxon>
        <taxon>Ecdysozoa</taxon>
        <taxon>Arthropoda</taxon>
        <taxon>Chelicerata</taxon>
        <taxon>Arachnida</taxon>
        <taxon>Acari</taxon>
        <taxon>Acariformes</taxon>
        <taxon>Sarcoptiformes</taxon>
        <taxon>Astigmata</taxon>
        <taxon>Psoroptidia</taxon>
        <taxon>Analgoidea</taxon>
        <taxon>Pyroglyphidae</taxon>
        <taxon>Dermatophagoidinae</taxon>
        <taxon>Dermatophagoides</taxon>
    </lineage>
</organism>